<proteinExistence type="predicted"/>
<dbReference type="InterPro" id="IPR011990">
    <property type="entry name" value="TPR-like_helical_dom_sf"/>
</dbReference>
<dbReference type="OrthoDB" id="8421013at2"/>
<name>A0A4Z0F7P7_9GAMM</name>
<dbReference type="AlphaFoldDB" id="A0A4Z0F7P7"/>
<sequence>MGLRETLEARLAGGQDDAMLRLSLAQLHLRGSDWAAARDHAVACLGHDPGQAAASKVLGKALEALGDTPGAAAAYRAGIERARAGGQIQTAREMEVFLRRLESRSSGS</sequence>
<keyword evidence="2" id="KW-1185">Reference proteome</keyword>
<evidence type="ECO:0000313" key="1">
    <source>
        <dbReference type="EMBL" id="TFZ81557.1"/>
    </source>
</evidence>
<reference evidence="1 2" key="1">
    <citation type="journal article" date="2019" name="ISME J.">
        <title>Candidatus Macondimonas diazotrophica, a novel gammaproteobacterial genus dominating crude-oil-contaminated coastal sediments.</title>
        <authorList>
            <person name="Karthikeyan S."/>
            <person name="Konstantinidis K."/>
        </authorList>
    </citation>
    <scope>NUCLEOTIDE SEQUENCE [LARGE SCALE GENOMIC DNA]</scope>
    <source>
        <strain evidence="1 2">KTK01</strain>
    </source>
</reference>
<dbReference type="EMBL" id="SRIO01000020">
    <property type="protein sequence ID" value="TFZ81557.1"/>
    <property type="molecule type" value="Genomic_DNA"/>
</dbReference>
<accession>A0A4Z0F7P7</accession>
<evidence type="ECO:0000313" key="2">
    <source>
        <dbReference type="Proteomes" id="UP000297890"/>
    </source>
</evidence>
<evidence type="ECO:0008006" key="3">
    <source>
        <dbReference type="Google" id="ProtNLM"/>
    </source>
</evidence>
<comment type="caution">
    <text evidence="1">The sequence shown here is derived from an EMBL/GenBank/DDBJ whole genome shotgun (WGS) entry which is preliminary data.</text>
</comment>
<dbReference type="Gene3D" id="1.25.40.10">
    <property type="entry name" value="Tetratricopeptide repeat domain"/>
    <property type="match status" value="1"/>
</dbReference>
<protein>
    <recommendedName>
        <fullName evidence="3">Tetratricopeptide repeat protein</fullName>
    </recommendedName>
</protein>
<dbReference type="SUPFAM" id="SSF48452">
    <property type="entry name" value="TPR-like"/>
    <property type="match status" value="1"/>
</dbReference>
<gene>
    <name evidence="1" type="ORF">E4680_12135</name>
</gene>
<dbReference type="Proteomes" id="UP000297890">
    <property type="component" value="Unassembled WGS sequence"/>
</dbReference>
<organism evidence="1 2">
    <name type="scientific">Candidatus Macondimonas diazotrophica</name>
    <dbReference type="NCBI Taxonomy" id="2305248"/>
    <lineage>
        <taxon>Bacteria</taxon>
        <taxon>Pseudomonadati</taxon>
        <taxon>Pseudomonadota</taxon>
        <taxon>Gammaproteobacteria</taxon>
        <taxon>Chromatiales</taxon>
        <taxon>Ectothiorhodospiraceae</taxon>
        <taxon>Candidatus Macondimonas</taxon>
    </lineage>
</organism>